<organism evidence="1 2">
    <name type="scientific">Sunxiuqinia dokdonensis</name>
    <dbReference type="NCBI Taxonomy" id="1409788"/>
    <lineage>
        <taxon>Bacteria</taxon>
        <taxon>Pseudomonadati</taxon>
        <taxon>Bacteroidota</taxon>
        <taxon>Bacteroidia</taxon>
        <taxon>Marinilabiliales</taxon>
        <taxon>Prolixibacteraceae</taxon>
        <taxon>Sunxiuqinia</taxon>
    </lineage>
</organism>
<dbReference type="AlphaFoldDB" id="A0A0L8VBJ5"/>
<dbReference type="STRING" id="1409788.NC99_13770"/>
<name>A0A0L8VBJ5_9BACT</name>
<evidence type="ECO:0000313" key="1">
    <source>
        <dbReference type="EMBL" id="KOH45826.1"/>
    </source>
</evidence>
<dbReference type="OrthoDB" id="9937160at2"/>
<dbReference type="Proteomes" id="UP000036958">
    <property type="component" value="Unassembled WGS sequence"/>
</dbReference>
<dbReference type="RefSeq" id="WP_157624556.1">
    <property type="nucleotide sequence ID" value="NZ_LGIA01000069.1"/>
</dbReference>
<proteinExistence type="predicted"/>
<dbReference type="EMBL" id="LGIA01000069">
    <property type="protein sequence ID" value="KOH45826.1"/>
    <property type="molecule type" value="Genomic_DNA"/>
</dbReference>
<evidence type="ECO:0008006" key="3">
    <source>
        <dbReference type="Google" id="ProtNLM"/>
    </source>
</evidence>
<accession>A0A0L8VBJ5</accession>
<protein>
    <recommendedName>
        <fullName evidence="3">Type IX secretion system membrane protein PorP/SprF</fullName>
    </recommendedName>
</protein>
<keyword evidence="2" id="KW-1185">Reference proteome</keyword>
<comment type="caution">
    <text evidence="1">The sequence shown here is derived from an EMBL/GenBank/DDBJ whole genome shotgun (WGS) entry which is preliminary data.</text>
</comment>
<reference evidence="2" key="1">
    <citation type="submission" date="2015-07" db="EMBL/GenBank/DDBJ databases">
        <title>Genome sequencing of Sunxiuqinia dokdonensis strain SK.</title>
        <authorList>
            <person name="Ahn S."/>
            <person name="Kim B.-C."/>
        </authorList>
    </citation>
    <scope>NUCLEOTIDE SEQUENCE [LARGE SCALE GENOMIC DNA]</scope>
    <source>
        <strain evidence="2">SK</strain>
    </source>
</reference>
<sequence>MNRFGMILILLAFTSLLHPGKAQEFIDIQRYTTPILLNPSFVGATRGDRLMVTLQSTRRQDTQALAKMASHDFFIRKNSFGLGFLGGVRMDYTQEVFAPFAEASYAKYLPGANRKYLVPSLTFGFQQPLRELSTFVSERIRQSGSGTPIGGFFGTTELVAGAGILYSDYHGSVGISSKFRRSYKKNPQTEDFNTSIFDLLLHAEKIFTWHQRGLLSRSFLIRPRAVLHYSNEFAQAFAEVTVQRKQFEAGLGFLPNFDTGNSQVSLNLGYNFKLLKVNYLGAILNQHGEFSHPMHSLTISVIFPELTRFGEAVPALIRNL</sequence>
<evidence type="ECO:0000313" key="2">
    <source>
        <dbReference type="Proteomes" id="UP000036958"/>
    </source>
</evidence>
<gene>
    <name evidence="1" type="ORF">NC99_13770</name>
</gene>